<protein>
    <submittedName>
        <fullName evidence="1">Glycerol-3-phosphate responsive antiterminator</fullName>
    </submittedName>
</protein>
<gene>
    <name evidence="1" type="ORF">HMPREF1705_04157</name>
</gene>
<dbReference type="PIRSF" id="PIRSF016897">
    <property type="entry name" value="GlpP"/>
    <property type="match status" value="1"/>
</dbReference>
<dbReference type="AlphaFoldDB" id="A0A0T5X948"/>
<comment type="caution">
    <text evidence="1">The sequence shown here is derived from an EMBL/GenBank/DDBJ whole genome shotgun (WGS) entry which is preliminary data.</text>
</comment>
<evidence type="ECO:0000313" key="1">
    <source>
        <dbReference type="EMBL" id="KRT34906.1"/>
    </source>
</evidence>
<dbReference type="GO" id="GO:0006071">
    <property type="term" value="P:glycerol metabolic process"/>
    <property type="evidence" value="ECO:0007669"/>
    <property type="project" value="InterPro"/>
</dbReference>
<dbReference type="PANTHER" id="PTHR35787">
    <property type="entry name" value="GLYCEROL UPTAKE OPERON ANTITERMINATOR REGULATORY PROTEIN"/>
    <property type="match status" value="1"/>
</dbReference>
<dbReference type="eggNOG" id="COG1954">
    <property type="taxonomic scope" value="Bacteria"/>
</dbReference>
<sequence>MLMSRLGDLRSLMQKHPMIPALRSYQDIDVILNASPRCVFILESSIDSLKDVVDRLRTKGHFVFVHADLVEGLKTDPSGIKFLVRHISPDGIISTHKNVLEIARDLNILTILRIFLLDSQAFKKGKHLAYSMNPDFVEILPGISVISVEEAILKEIPFPLIAGGLIKTKEQVNKILSRGVLAVSTSEKSLWQ</sequence>
<organism evidence="1 2">
    <name type="scientific">Acetomicrobium hydrogeniformans ATCC BAA-1850</name>
    <dbReference type="NCBI Taxonomy" id="592015"/>
    <lineage>
        <taxon>Bacteria</taxon>
        <taxon>Thermotogati</taxon>
        <taxon>Synergistota</taxon>
        <taxon>Synergistia</taxon>
        <taxon>Synergistales</taxon>
        <taxon>Acetomicrobiaceae</taxon>
        <taxon>Acetomicrobium</taxon>
    </lineage>
</organism>
<proteinExistence type="predicted"/>
<dbReference type="EMBL" id="ACJX03000001">
    <property type="protein sequence ID" value="KRT34906.1"/>
    <property type="molecule type" value="Genomic_DNA"/>
</dbReference>
<dbReference type="GO" id="GO:0006355">
    <property type="term" value="P:regulation of DNA-templated transcription"/>
    <property type="evidence" value="ECO:0007669"/>
    <property type="project" value="InterPro"/>
</dbReference>
<dbReference type="SUPFAM" id="SSF110391">
    <property type="entry name" value="GlpP-like"/>
    <property type="match status" value="1"/>
</dbReference>
<dbReference type="Pfam" id="PF04309">
    <property type="entry name" value="G3P_antiterm"/>
    <property type="match status" value="1"/>
</dbReference>
<keyword evidence="2" id="KW-1185">Reference proteome</keyword>
<dbReference type="InterPro" id="IPR013785">
    <property type="entry name" value="Aldolase_TIM"/>
</dbReference>
<accession>A0A0T5X948</accession>
<evidence type="ECO:0000313" key="2">
    <source>
        <dbReference type="Proteomes" id="UP000005273"/>
    </source>
</evidence>
<dbReference type="PANTHER" id="PTHR35787:SF1">
    <property type="entry name" value="GLYCEROL UPTAKE OPERON ANTITERMINATOR REGULATORY PROTEIN"/>
    <property type="match status" value="1"/>
</dbReference>
<dbReference type="Proteomes" id="UP000005273">
    <property type="component" value="Unassembled WGS sequence"/>
</dbReference>
<dbReference type="Gene3D" id="3.20.20.70">
    <property type="entry name" value="Aldolase class I"/>
    <property type="match status" value="1"/>
</dbReference>
<dbReference type="RefSeq" id="WP_009201937.1">
    <property type="nucleotide sequence ID" value="NZ_ACJX03000001.1"/>
</dbReference>
<dbReference type="InterPro" id="IPR006699">
    <property type="entry name" value="GlpP"/>
</dbReference>
<name>A0A0T5X948_9BACT</name>
<reference evidence="2" key="1">
    <citation type="submission" date="2012-09" db="EMBL/GenBank/DDBJ databases">
        <authorList>
            <person name="Weinstock G."/>
            <person name="Sodergren E."/>
            <person name="Clifton S."/>
            <person name="Fulton L."/>
            <person name="Fulton B."/>
            <person name="Courtney L."/>
            <person name="Fronick C."/>
            <person name="Harrison M."/>
            <person name="Strong C."/>
            <person name="Farmer C."/>
            <person name="Delehaunty K."/>
            <person name="Markovic C."/>
            <person name="Hall O."/>
            <person name="Minx P."/>
            <person name="Tomlinson C."/>
            <person name="Mitreva M."/>
            <person name="Nelson J."/>
            <person name="Hou S."/>
            <person name="Wollam A."/>
            <person name="Pepin K.H."/>
            <person name="Johnson M."/>
            <person name="Bhonagiri V."/>
            <person name="Nash W.E."/>
            <person name="Suruliraj S."/>
            <person name="Warren W."/>
            <person name="Chinwalla A."/>
            <person name="Mardis E.R."/>
            <person name="Wilson R.K."/>
        </authorList>
    </citation>
    <scope>NUCLEOTIDE SEQUENCE [LARGE SCALE GENOMIC DNA]</scope>
    <source>
        <strain evidence="2">OS1</strain>
    </source>
</reference>
<dbReference type="STRING" id="592015.HMPREF1705_04157"/>